<proteinExistence type="predicted"/>
<dbReference type="AlphaFoldDB" id="A0A382KYM7"/>
<sequence length="47" mass="5431">MIEHIHYTGGHRRPTMALYGPHHTQLDCPKSSPPIQPYALRMRGQSY</sequence>
<dbReference type="EMBL" id="UINC01082732">
    <property type="protein sequence ID" value="SVC27771.1"/>
    <property type="molecule type" value="Genomic_DNA"/>
</dbReference>
<name>A0A382KYM7_9ZZZZ</name>
<feature type="non-terminal residue" evidence="2">
    <location>
        <position position="47"/>
    </location>
</feature>
<accession>A0A382KYM7</accession>
<evidence type="ECO:0000256" key="1">
    <source>
        <dbReference type="SAM" id="MobiDB-lite"/>
    </source>
</evidence>
<evidence type="ECO:0000313" key="2">
    <source>
        <dbReference type="EMBL" id="SVC27771.1"/>
    </source>
</evidence>
<gene>
    <name evidence="2" type="ORF">METZ01_LOCUS280625</name>
</gene>
<protein>
    <submittedName>
        <fullName evidence="2">Uncharacterized protein</fullName>
    </submittedName>
</protein>
<feature type="region of interest" description="Disordered" evidence="1">
    <location>
        <begin position="13"/>
        <end position="35"/>
    </location>
</feature>
<organism evidence="2">
    <name type="scientific">marine metagenome</name>
    <dbReference type="NCBI Taxonomy" id="408172"/>
    <lineage>
        <taxon>unclassified sequences</taxon>
        <taxon>metagenomes</taxon>
        <taxon>ecological metagenomes</taxon>
    </lineage>
</organism>
<reference evidence="2" key="1">
    <citation type="submission" date="2018-05" db="EMBL/GenBank/DDBJ databases">
        <authorList>
            <person name="Lanie J.A."/>
            <person name="Ng W.-L."/>
            <person name="Kazmierczak K.M."/>
            <person name="Andrzejewski T.M."/>
            <person name="Davidsen T.M."/>
            <person name="Wayne K.J."/>
            <person name="Tettelin H."/>
            <person name="Glass J.I."/>
            <person name="Rusch D."/>
            <person name="Podicherti R."/>
            <person name="Tsui H.-C.T."/>
            <person name="Winkler M.E."/>
        </authorList>
    </citation>
    <scope>NUCLEOTIDE SEQUENCE</scope>
</reference>